<gene>
    <name evidence="1" type="ORF">SLNSH_16090</name>
</gene>
<reference evidence="2" key="1">
    <citation type="submission" date="2018-03" db="EMBL/GenBank/DDBJ databases">
        <authorList>
            <person name="Sun L."/>
            <person name="Liu H."/>
            <person name="Chen W."/>
            <person name="Huang K."/>
            <person name="Liu W."/>
            <person name="Gao X."/>
        </authorList>
    </citation>
    <scope>NUCLEOTIDE SEQUENCE [LARGE SCALE GENOMIC DNA]</scope>
    <source>
        <strain evidence="2">SH9</strain>
    </source>
</reference>
<dbReference type="Proteomes" id="UP000239772">
    <property type="component" value="Unassembled WGS sequence"/>
</dbReference>
<dbReference type="RefSeq" id="WP_106338035.1">
    <property type="nucleotide sequence ID" value="NZ_PVZS01000018.1"/>
</dbReference>
<dbReference type="GO" id="GO:0003677">
    <property type="term" value="F:DNA binding"/>
    <property type="evidence" value="ECO:0007669"/>
    <property type="project" value="UniProtKB-KW"/>
</dbReference>
<proteinExistence type="predicted"/>
<sequence length="93" mass="9697">MFTGNQVWAARVLAGLTREDAAERAGISLEALTDIEGRGGAPLSADEAVTMRLVAALNEAGVDFDEGPGIRLRAAAGRDEGIRTEDLNAENDG</sequence>
<keyword evidence="2" id="KW-1185">Reference proteome</keyword>
<dbReference type="EMBL" id="PVZS01000018">
    <property type="protein sequence ID" value="PSC03955.1"/>
    <property type="molecule type" value="Genomic_DNA"/>
</dbReference>
<name>A0A2T1HQM3_9HYPH</name>
<dbReference type="InterPro" id="IPR010982">
    <property type="entry name" value="Lambda_DNA-bd_dom_sf"/>
</dbReference>
<comment type="caution">
    <text evidence="1">The sequence shown here is derived from an EMBL/GenBank/DDBJ whole genome shotgun (WGS) entry which is preliminary data.</text>
</comment>
<protein>
    <submittedName>
        <fullName evidence="1">DNA-binding protein</fullName>
    </submittedName>
</protein>
<dbReference type="InterPro" id="IPR001387">
    <property type="entry name" value="Cro/C1-type_HTH"/>
</dbReference>
<dbReference type="CDD" id="cd00093">
    <property type="entry name" value="HTH_XRE"/>
    <property type="match status" value="1"/>
</dbReference>
<evidence type="ECO:0000313" key="1">
    <source>
        <dbReference type="EMBL" id="PSC03955.1"/>
    </source>
</evidence>
<dbReference type="OrthoDB" id="7206663at2"/>
<organism evidence="1 2">
    <name type="scientific">Alsobacter soli</name>
    <dbReference type="NCBI Taxonomy" id="2109933"/>
    <lineage>
        <taxon>Bacteria</taxon>
        <taxon>Pseudomonadati</taxon>
        <taxon>Pseudomonadota</taxon>
        <taxon>Alphaproteobacteria</taxon>
        <taxon>Hyphomicrobiales</taxon>
        <taxon>Alsobacteraceae</taxon>
        <taxon>Alsobacter</taxon>
    </lineage>
</organism>
<evidence type="ECO:0000313" key="2">
    <source>
        <dbReference type="Proteomes" id="UP000239772"/>
    </source>
</evidence>
<dbReference type="Gene3D" id="1.10.260.40">
    <property type="entry name" value="lambda repressor-like DNA-binding domains"/>
    <property type="match status" value="1"/>
</dbReference>
<keyword evidence="1" id="KW-0238">DNA-binding</keyword>
<dbReference type="AlphaFoldDB" id="A0A2T1HQM3"/>
<accession>A0A2T1HQM3</accession>
<dbReference type="SUPFAM" id="SSF47413">
    <property type="entry name" value="lambda repressor-like DNA-binding domains"/>
    <property type="match status" value="1"/>
</dbReference>